<dbReference type="GeneID" id="83155837"/>
<dbReference type="GO" id="GO:0003700">
    <property type="term" value="F:DNA-binding transcription factor activity"/>
    <property type="evidence" value="ECO:0007669"/>
    <property type="project" value="InterPro"/>
</dbReference>
<dbReference type="AlphaFoldDB" id="D4LC99"/>
<keyword evidence="3" id="KW-0804">Transcription</keyword>
<dbReference type="SUPFAM" id="SSF46785">
    <property type="entry name" value="Winged helix' DNA-binding domain"/>
    <property type="match status" value="1"/>
</dbReference>
<dbReference type="InterPro" id="IPR000835">
    <property type="entry name" value="HTH_MarR-typ"/>
</dbReference>
<dbReference type="KEGG" id="rch:RUM_10910"/>
<evidence type="ECO:0000259" key="4">
    <source>
        <dbReference type="PROSITE" id="PS50995"/>
    </source>
</evidence>
<evidence type="ECO:0000256" key="2">
    <source>
        <dbReference type="ARBA" id="ARBA00023125"/>
    </source>
</evidence>
<dbReference type="GO" id="GO:0003677">
    <property type="term" value="F:DNA binding"/>
    <property type="evidence" value="ECO:0007669"/>
    <property type="project" value="UniProtKB-KW"/>
</dbReference>
<keyword evidence="6" id="KW-1185">Reference proteome</keyword>
<evidence type="ECO:0000256" key="3">
    <source>
        <dbReference type="ARBA" id="ARBA00023163"/>
    </source>
</evidence>
<dbReference type="PATRIC" id="fig|213810.4.peg.991"/>
<dbReference type="HOGENOM" id="CLU_083287_18_7_9"/>
<dbReference type="InterPro" id="IPR036390">
    <property type="entry name" value="WH_DNA-bd_sf"/>
</dbReference>
<feature type="domain" description="HTH marR-type" evidence="4">
    <location>
        <begin position="1"/>
        <end position="133"/>
    </location>
</feature>
<dbReference type="STRING" id="213810.RUM_10910"/>
<evidence type="ECO:0000256" key="1">
    <source>
        <dbReference type="ARBA" id="ARBA00023015"/>
    </source>
</evidence>
<gene>
    <name evidence="5" type="ordered locus">RUM_10910</name>
</gene>
<dbReference type="EMBL" id="FP929052">
    <property type="protein sequence ID" value="CBL17244.1"/>
    <property type="molecule type" value="Genomic_DNA"/>
</dbReference>
<dbReference type="BioCyc" id="RCHA213810:RUM_RS05230-MONOMER"/>
<organism evidence="5 6">
    <name type="scientific">Ruminococcus champanellensis (strain DSM 18848 / JCM 17042 / KCTC 15320 / 18P13)</name>
    <dbReference type="NCBI Taxonomy" id="213810"/>
    <lineage>
        <taxon>Bacteria</taxon>
        <taxon>Bacillati</taxon>
        <taxon>Bacillota</taxon>
        <taxon>Clostridia</taxon>
        <taxon>Eubacteriales</taxon>
        <taxon>Oscillospiraceae</taxon>
        <taxon>Ruminococcus</taxon>
    </lineage>
</organism>
<dbReference type="PROSITE" id="PS50995">
    <property type="entry name" value="HTH_MARR_2"/>
    <property type="match status" value="1"/>
</dbReference>
<proteinExistence type="predicted"/>
<keyword evidence="2" id="KW-0238">DNA-binding</keyword>
<dbReference type="RefSeq" id="WP_015558151.1">
    <property type="nucleotide sequence ID" value="NC_021039.1"/>
</dbReference>
<sequence>MESLHYLLMKAHAMMQRCIFAEAQKIGLSSGQPKVLDYLYSHEGSDQKTIAAYCEIEPATLASILLRMEQKQLIERRQEHGNRRSLFVYLTQTGRMAADKMHTIFEAYDRQVSETMDSGDLETVKGLLTEVCNNLESVVGKNGTK</sequence>
<dbReference type="Pfam" id="PF01047">
    <property type="entry name" value="MarR"/>
    <property type="match status" value="1"/>
</dbReference>
<evidence type="ECO:0000313" key="6">
    <source>
        <dbReference type="Proteomes" id="UP000007054"/>
    </source>
</evidence>
<reference evidence="5" key="1">
    <citation type="submission" date="2010-03" db="EMBL/GenBank/DDBJ databases">
        <title>The genome sequence of Ruminococcus sp. 18P13.</title>
        <authorList>
            <consortium name="metaHIT consortium -- http://www.metahit.eu/"/>
            <person name="Pajon A."/>
            <person name="Turner K."/>
            <person name="Parkhill J."/>
            <person name="Bernalier A."/>
        </authorList>
    </citation>
    <scope>NUCLEOTIDE SEQUENCE [LARGE SCALE GENOMIC DNA]</scope>
    <source>
        <strain evidence="5">Type strain: 18P13</strain>
    </source>
</reference>
<dbReference type="PANTHER" id="PTHR42756">
    <property type="entry name" value="TRANSCRIPTIONAL REGULATOR, MARR"/>
    <property type="match status" value="1"/>
</dbReference>
<accession>D4LC99</accession>
<dbReference type="Proteomes" id="UP000007054">
    <property type="component" value="Chromosome"/>
</dbReference>
<dbReference type="InterPro" id="IPR036388">
    <property type="entry name" value="WH-like_DNA-bd_sf"/>
</dbReference>
<reference evidence="5" key="2">
    <citation type="submission" date="2010-03" db="EMBL/GenBank/DDBJ databases">
        <authorList>
            <person name="Pajon A."/>
        </authorList>
    </citation>
    <scope>NUCLEOTIDE SEQUENCE</scope>
    <source>
        <strain evidence="5">Type strain: 18P13</strain>
    </source>
</reference>
<evidence type="ECO:0000313" key="5">
    <source>
        <dbReference type="EMBL" id="CBL17244.1"/>
    </source>
</evidence>
<protein>
    <submittedName>
        <fullName evidence="5">Transcriptional regulators</fullName>
    </submittedName>
</protein>
<name>D4LC99_RUMC1</name>
<keyword evidence="1" id="KW-0805">Transcription regulation</keyword>
<dbReference type="PANTHER" id="PTHR42756:SF1">
    <property type="entry name" value="TRANSCRIPTIONAL REPRESSOR OF EMRAB OPERON"/>
    <property type="match status" value="1"/>
</dbReference>
<dbReference type="Gene3D" id="1.10.10.10">
    <property type="entry name" value="Winged helix-like DNA-binding domain superfamily/Winged helix DNA-binding domain"/>
    <property type="match status" value="1"/>
</dbReference>
<dbReference type="SMART" id="SM00347">
    <property type="entry name" value="HTH_MARR"/>
    <property type="match status" value="1"/>
</dbReference>